<sequence>MPAQVSIIRTTLRSNAIHALVRIQHWRALLLPWLRTSPSDVMSINFAGTRTIASGHPIRWHYMHWPPAQGSLLMEPCWDHCLEAGIIYAFIIVYHYSHLCLSPPQTKCAAVSNR</sequence>
<evidence type="ECO:0000313" key="1">
    <source>
        <dbReference type="EMBL" id="GMH03658.1"/>
    </source>
</evidence>
<comment type="caution">
    <text evidence="1">The sequence shown here is derived from an EMBL/GenBank/DDBJ whole genome shotgun (WGS) entry which is preliminary data.</text>
</comment>
<gene>
    <name evidence="1" type="ORF">Nepgr_005497</name>
</gene>
<dbReference type="Proteomes" id="UP001279734">
    <property type="component" value="Unassembled WGS sequence"/>
</dbReference>
<dbReference type="AlphaFoldDB" id="A0AAD3XGI5"/>
<dbReference type="EMBL" id="BSYO01000004">
    <property type="protein sequence ID" value="GMH03658.1"/>
    <property type="molecule type" value="Genomic_DNA"/>
</dbReference>
<reference evidence="1" key="1">
    <citation type="submission" date="2023-05" db="EMBL/GenBank/DDBJ databases">
        <title>Nepenthes gracilis genome sequencing.</title>
        <authorList>
            <person name="Fukushima K."/>
        </authorList>
    </citation>
    <scope>NUCLEOTIDE SEQUENCE</scope>
    <source>
        <strain evidence="1">SING2019-196</strain>
    </source>
</reference>
<organism evidence="1 2">
    <name type="scientific">Nepenthes gracilis</name>
    <name type="common">Slender pitcher plant</name>
    <dbReference type="NCBI Taxonomy" id="150966"/>
    <lineage>
        <taxon>Eukaryota</taxon>
        <taxon>Viridiplantae</taxon>
        <taxon>Streptophyta</taxon>
        <taxon>Embryophyta</taxon>
        <taxon>Tracheophyta</taxon>
        <taxon>Spermatophyta</taxon>
        <taxon>Magnoliopsida</taxon>
        <taxon>eudicotyledons</taxon>
        <taxon>Gunneridae</taxon>
        <taxon>Pentapetalae</taxon>
        <taxon>Caryophyllales</taxon>
        <taxon>Nepenthaceae</taxon>
        <taxon>Nepenthes</taxon>
    </lineage>
</organism>
<evidence type="ECO:0000313" key="2">
    <source>
        <dbReference type="Proteomes" id="UP001279734"/>
    </source>
</evidence>
<name>A0AAD3XGI5_NEPGR</name>
<proteinExistence type="predicted"/>
<keyword evidence="2" id="KW-1185">Reference proteome</keyword>
<protein>
    <submittedName>
        <fullName evidence="1">Uncharacterized protein</fullName>
    </submittedName>
</protein>
<accession>A0AAD3XGI5</accession>